<reference evidence="1" key="1">
    <citation type="journal article" name="BMC Genomics">
        <title>Long-read sequencing and de novo genome assembly of marine medaka (Oryzias melastigma).</title>
        <authorList>
            <person name="Liang P."/>
            <person name="Saqib H.S.A."/>
            <person name="Ni X."/>
            <person name="Shen Y."/>
        </authorList>
    </citation>
    <scope>NUCLEOTIDE SEQUENCE</scope>
    <source>
        <strain evidence="1">Bigg-433</strain>
    </source>
</reference>
<evidence type="ECO:0000313" key="1">
    <source>
        <dbReference type="EMBL" id="KAF6719511.1"/>
    </source>
</evidence>
<name>A0A834F334_ORYME</name>
<protein>
    <submittedName>
        <fullName evidence="1">Uncharacterized protein</fullName>
    </submittedName>
</protein>
<proteinExistence type="predicted"/>
<evidence type="ECO:0000313" key="2">
    <source>
        <dbReference type="Proteomes" id="UP000646548"/>
    </source>
</evidence>
<organism evidence="1 2">
    <name type="scientific">Oryzias melastigma</name>
    <name type="common">Marine medaka</name>
    <dbReference type="NCBI Taxonomy" id="30732"/>
    <lineage>
        <taxon>Eukaryota</taxon>
        <taxon>Metazoa</taxon>
        <taxon>Chordata</taxon>
        <taxon>Craniata</taxon>
        <taxon>Vertebrata</taxon>
        <taxon>Euteleostomi</taxon>
        <taxon>Actinopterygii</taxon>
        <taxon>Neopterygii</taxon>
        <taxon>Teleostei</taxon>
        <taxon>Neoteleostei</taxon>
        <taxon>Acanthomorphata</taxon>
        <taxon>Ovalentaria</taxon>
        <taxon>Atherinomorphae</taxon>
        <taxon>Beloniformes</taxon>
        <taxon>Adrianichthyidae</taxon>
        <taxon>Oryziinae</taxon>
        <taxon>Oryzias</taxon>
    </lineage>
</organism>
<comment type="caution">
    <text evidence="1">The sequence shown here is derived from an EMBL/GenBank/DDBJ whole genome shotgun (WGS) entry which is preliminary data.</text>
</comment>
<gene>
    <name evidence="1" type="ORF">FQA47_024635</name>
</gene>
<dbReference type="Proteomes" id="UP000646548">
    <property type="component" value="Unassembled WGS sequence"/>
</dbReference>
<dbReference type="EMBL" id="WKFB01000605">
    <property type="protein sequence ID" value="KAF6719511.1"/>
    <property type="molecule type" value="Genomic_DNA"/>
</dbReference>
<accession>A0A834F334</accession>
<dbReference type="AlphaFoldDB" id="A0A834F334"/>
<sequence>MVCARIRAQYRVWYRYGSDIASGSVWGQDPVGAGCSLTAVVNQRSFFLNFVTKQGHQEPAHIRTSVPCDVTRWQVLPERQAAELRVVTRPAVCLSCLHTTGQLPACHTSTGERLLSHPGTQREPKARASNALDLLTESIKRADIRGVSLAVQVAQHLSELYD</sequence>